<dbReference type="AlphaFoldDB" id="A0AAD3T2V2"/>
<protein>
    <submittedName>
        <fullName evidence="1">Uncharacterized protein</fullName>
    </submittedName>
</protein>
<dbReference type="EMBL" id="BSYO01000025">
    <property type="protein sequence ID" value="GMH22608.1"/>
    <property type="molecule type" value="Genomic_DNA"/>
</dbReference>
<name>A0AAD3T2V2_NEPGR</name>
<comment type="caution">
    <text evidence="1">The sequence shown here is derived from an EMBL/GenBank/DDBJ whole genome shotgun (WGS) entry which is preliminary data.</text>
</comment>
<accession>A0AAD3T2V2</accession>
<evidence type="ECO:0000313" key="2">
    <source>
        <dbReference type="Proteomes" id="UP001279734"/>
    </source>
</evidence>
<proteinExistence type="predicted"/>
<reference evidence="1" key="1">
    <citation type="submission" date="2023-05" db="EMBL/GenBank/DDBJ databases">
        <title>Nepenthes gracilis genome sequencing.</title>
        <authorList>
            <person name="Fukushima K."/>
        </authorList>
    </citation>
    <scope>NUCLEOTIDE SEQUENCE</scope>
    <source>
        <strain evidence="1">SING2019-196</strain>
    </source>
</reference>
<gene>
    <name evidence="1" type="ORF">Nepgr_024451</name>
</gene>
<sequence>MAQLTSIAAPFALQFLTDRLSDKKIIPPLWDKTEWCRVTSNELRNSLNTVILPLGRVNVGVYLHCSLLFKHIFQLKPHHYLLKECCWKLLEPVQPEKRANVELRTSYNSTKYWSNNALSLRLPTGVHPLDVFGCDNTLKHAVKESTRHQLEPVQYLVNYELCSESKNEGPELAAIAANRVSPNESPSVAIIPVVTNASAVNISEIVGGASPQKISEEYPLPTVMGSSNGMVDYSEGKSKMKGLRSVQGMKERFVFQGGRLRFGVLRMEQACCFQCTNENSPHGWMTPPRG</sequence>
<keyword evidence="2" id="KW-1185">Reference proteome</keyword>
<evidence type="ECO:0000313" key="1">
    <source>
        <dbReference type="EMBL" id="GMH22608.1"/>
    </source>
</evidence>
<dbReference type="Proteomes" id="UP001279734">
    <property type="component" value="Unassembled WGS sequence"/>
</dbReference>
<organism evidence="1 2">
    <name type="scientific">Nepenthes gracilis</name>
    <name type="common">Slender pitcher plant</name>
    <dbReference type="NCBI Taxonomy" id="150966"/>
    <lineage>
        <taxon>Eukaryota</taxon>
        <taxon>Viridiplantae</taxon>
        <taxon>Streptophyta</taxon>
        <taxon>Embryophyta</taxon>
        <taxon>Tracheophyta</taxon>
        <taxon>Spermatophyta</taxon>
        <taxon>Magnoliopsida</taxon>
        <taxon>eudicotyledons</taxon>
        <taxon>Gunneridae</taxon>
        <taxon>Pentapetalae</taxon>
        <taxon>Caryophyllales</taxon>
        <taxon>Nepenthaceae</taxon>
        <taxon>Nepenthes</taxon>
    </lineage>
</organism>